<reference evidence="3 4" key="1">
    <citation type="submission" date="2018-04" db="EMBL/GenBank/DDBJ databases">
        <title>Genomic Encyclopedia of Archaeal and Bacterial Type Strains, Phase II (KMG-II): from individual species to whole genera.</title>
        <authorList>
            <person name="Goeker M."/>
        </authorList>
    </citation>
    <scope>NUCLEOTIDE SEQUENCE [LARGE SCALE GENOMIC DNA]</scope>
    <source>
        <strain evidence="3 4">DSM 45787</strain>
    </source>
</reference>
<dbReference type="RefSeq" id="WP_108026424.1">
    <property type="nucleotide sequence ID" value="NZ_QBKR01000039.1"/>
</dbReference>
<dbReference type="Proteomes" id="UP000244240">
    <property type="component" value="Unassembled WGS sequence"/>
</dbReference>
<dbReference type="OrthoDB" id="2662674at2"/>
<evidence type="ECO:0000313" key="3">
    <source>
        <dbReference type="EMBL" id="PTX49821.1"/>
    </source>
</evidence>
<dbReference type="InterPro" id="IPR001073">
    <property type="entry name" value="C1q_dom"/>
</dbReference>
<feature type="region of interest" description="Disordered" evidence="1">
    <location>
        <begin position="1"/>
        <end position="50"/>
    </location>
</feature>
<proteinExistence type="predicted"/>
<feature type="compositionally biased region" description="Basic residues" evidence="1">
    <location>
        <begin position="1"/>
        <end position="13"/>
    </location>
</feature>
<organism evidence="3 4">
    <name type="scientific">Melghirimyces profundicolus</name>
    <dbReference type="NCBI Taxonomy" id="1242148"/>
    <lineage>
        <taxon>Bacteria</taxon>
        <taxon>Bacillati</taxon>
        <taxon>Bacillota</taxon>
        <taxon>Bacilli</taxon>
        <taxon>Bacillales</taxon>
        <taxon>Thermoactinomycetaceae</taxon>
        <taxon>Melghirimyces</taxon>
    </lineage>
</organism>
<protein>
    <recommendedName>
        <fullName evidence="2">C1q domain-containing protein</fullName>
    </recommendedName>
</protein>
<keyword evidence="4" id="KW-1185">Reference proteome</keyword>
<dbReference type="EMBL" id="QBKR01000039">
    <property type="protein sequence ID" value="PTX49821.1"/>
    <property type="molecule type" value="Genomic_DNA"/>
</dbReference>
<dbReference type="InterPro" id="IPR008983">
    <property type="entry name" value="Tumour_necrosis_fac-like_dom"/>
</dbReference>
<gene>
    <name evidence="3" type="ORF">C8P63_13916</name>
</gene>
<sequence>MRPVNKIRRKKGAYRPGPILAPSITPGKNSLGRLSLPSKGLPSKGRKGWKTTGLRTKIRQTDSAFASFRIGPQPVSDLTFTKVLYTSEQFDINEEYNTATGNFIPQQGGVYSLFASIEFFPTTPASGQQYFVQIFIQVNGTVVAQQFDFFPGGESTISVSAIQQLQANNVVDVIMRSSRAGNINGTPFADARSLTRFEGARIS</sequence>
<accession>A0A2T6B174</accession>
<comment type="caution">
    <text evidence="3">The sequence shown here is derived from an EMBL/GenBank/DDBJ whole genome shotgun (WGS) entry which is preliminary data.</text>
</comment>
<evidence type="ECO:0000256" key="1">
    <source>
        <dbReference type="SAM" id="MobiDB-lite"/>
    </source>
</evidence>
<evidence type="ECO:0000313" key="4">
    <source>
        <dbReference type="Proteomes" id="UP000244240"/>
    </source>
</evidence>
<dbReference type="PROSITE" id="PS50871">
    <property type="entry name" value="C1Q"/>
    <property type="match status" value="1"/>
</dbReference>
<feature type="domain" description="C1q" evidence="2">
    <location>
        <begin position="58"/>
        <end position="203"/>
    </location>
</feature>
<dbReference type="Gene3D" id="2.60.120.40">
    <property type="match status" value="1"/>
</dbReference>
<evidence type="ECO:0000259" key="2">
    <source>
        <dbReference type="PROSITE" id="PS50871"/>
    </source>
</evidence>
<dbReference type="AlphaFoldDB" id="A0A2T6B174"/>
<dbReference type="SUPFAM" id="SSF49842">
    <property type="entry name" value="TNF-like"/>
    <property type="match status" value="1"/>
</dbReference>
<name>A0A2T6B174_9BACL</name>